<dbReference type="SUPFAM" id="SSF56399">
    <property type="entry name" value="ADP-ribosylation"/>
    <property type="match status" value="1"/>
</dbReference>
<accession>A0A9X1P601</accession>
<evidence type="ECO:0000313" key="2">
    <source>
        <dbReference type="Proteomes" id="UP001139035"/>
    </source>
</evidence>
<reference evidence="1" key="1">
    <citation type="submission" date="2022-01" db="EMBL/GenBank/DDBJ databases">
        <title>Jiella avicenniae sp. nov., a novel endophytic bacterium isolated from bark of Avicennia marina.</title>
        <authorList>
            <person name="Tuo L."/>
        </authorList>
    </citation>
    <scope>NUCLEOTIDE SEQUENCE</scope>
    <source>
        <strain evidence="1">CBK1P-4</strain>
    </source>
</reference>
<name>A0A9X1P601_9HYPH</name>
<proteinExistence type="predicted"/>
<keyword evidence="2" id="KW-1185">Reference proteome</keyword>
<dbReference type="EMBL" id="JAJUWU010000034">
    <property type="protein sequence ID" value="MCE7030920.1"/>
    <property type="molecule type" value="Genomic_DNA"/>
</dbReference>
<sequence>MAFCFGVVLHSSLIVYHGTSADRLSSIIENGFQPGRRDASWLGHGIYFFFQAPERARLWGIDSARRRGVSNAVLLKCTIDLSDNINLLEPDYWPLLKNAYNHVPTHLHQIGIEGLFETDPGTPERIGWNYRDCAAVNALTETIERLGIAVGSIMAAFIEGLPASESSWLFDQSSLMICVKRPGVLTVLDHEIIGQI</sequence>
<gene>
    <name evidence="1" type="ORF">LZD57_23300</name>
</gene>
<organism evidence="1 2">
    <name type="scientific">Jiella avicenniae</name>
    <dbReference type="NCBI Taxonomy" id="2907202"/>
    <lineage>
        <taxon>Bacteria</taxon>
        <taxon>Pseudomonadati</taxon>
        <taxon>Pseudomonadota</taxon>
        <taxon>Alphaproteobacteria</taxon>
        <taxon>Hyphomicrobiales</taxon>
        <taxon>Aurantimonadaceae</taxon>
        <taxon>Jiella</taxon>
    </lineage>
</organism>
<comment type="caution">
    <text evidence="1">The sequence shown here is derived from an EMBL/GenBank/DDBJ whole genome shotgun (WGS) entry which is preliminary data.</text>
</comment>
<dbReference type="AlphaFoldDB" id="A0A9X1P601"/>
<protein>
    <submittedName>
        <fullName evidence="1">Uncharacterized protein</fullName>
    </submittedName>
</protein>
<evidence type="ECO:0000313" key="1">
    <source>
        <dbReference type="EMBL" id="MCE7030920.1"/>
    </source>
</evidence>
<dbReference type="Proteomes" id="UP001139035">
    <property type="component" value="Unassembled WGS sequence"/>
</dbReference>
<dbReference type="Gene3D" id="3.90.175.10">
    <property type="entry name" value="Diphtheria Toxin, domain 1"/>
    <property type="match status" value="1"/>
</dbReference>
<dbReference type="RefSeq" id="WP_233721990.1">
    <property type="nucleotide sequence ID" value="NZ_JAJUWU010000034.1"/>
</dbReference>